<name>A0A9Q1QBP8_9CARY</name>
<dbReference type="PANTHER" id="PTHR34835">
    <property type="entry name" value="OS07G0283600 PROTEIN-RELATED"/>
    <property type="match status" value="1"/>
</dbReference>
<dbReference type="EMBL" id="JAKOGI010000386">
    <property type="protein sequence ID" value="KAJ8435794.1"/>
    <property type="molecule type" value="Genomic_DNA"/>
</dbReference>
<evidence type="ECO:0000313" key="2">
    <source>
        <dbReference type="Proteomes" id="UP001153076"/>
    </source>
</evidence>
<comment type="caution">
    <text evidence="1">The sequence shown here is derived from an EMBL/GenBank/DDBJ whole genome shotgun (WGS) entry which is preliminary data.</text>
</comment>
<accession>A0A9Q1QBP8</accession>
<gene>
    <name evidence="1" type="ORF">Cgig2_024777</name>
</gene>
<sequence>MSPSGFVTMIDNFIEAQRKEMRDMGFGGFAYLQVTELLRDLCKWLVDRFNPYSVTLYISPDKRIEITPMDVRFTLALPIIGRKVEEFYTKKSKDANYNEVLDAWRKDWNLQDGTPKMSQMPQYILSQTDAGESFKTNFVMYMFRVTQHAEN</sequence>
<evidence type="ECO:0000313" key="1">
    <source>
        <dbReference type="EMBL" id="KAJ8435794.1"/>
    </source>
</evidence>
<proteinExistence type="predicted"/>
<dbReference type="Proteomes" id="UP001153076">
    <property type="component" value="Unassembled WGS sequence"/>
</dbReference>
<protein>
    <submittedName>
        <fullName evidence="1">Uncharacterized protein</fullName>
    </submittedName>
</protein>
<dbReference type="AlphaFoldDB" id="A0A9Q1QBP8"/>
<dbReference type="OrthoDB" id="5562739at2759"/>
<organism evidence="1 2">
    <name type="scientific">Carnegiea gigantea</name>
    <dbReference type="NCBI Taxonomy" id="171969"/>
    <lineage>
        <taxon>Eukaryota</taxon>
        <taxon>Viridiplantae</taxon>
        <taxon>Streptophyta</taxon>
        <taxon>Embryophyta</taxon>
        <taxon>Tracheophyta</taxon>
        <taxon>Spermatophyta</taxon>
        <taxon>Magnoliopsida</taxon>
        <taxon>eudicotyledons</taxon>
        <taxon>Gunneridae</taxon>
        <taxon>Pentapetalae</taxon>
        <taxon>Caryophyllales</taxon>
        <taxon>Cactineae</taxon>
        <taxon>Cactaceae</taxon>
        <taxon>Cactoideae</taxon>
        <taxon>Echinocereeae</taxon>
        <taxon>Carnegiea</taxon>
    </lineage>
</organism>
<keyword evidence="2" id="KW-1185">Reference proteome</keyword>
<reference evidence="1" key="1">
    <citation type="submission" date="2022-04" db="EMBL/GenBank/DDBJ databases">
        <title>Carnegiea gigantea Genome sequencing and assembly v2.</title>
        <authorList>
            <person name="Copetti D."/>
            <person name="Sanderson M.J."/>
            <person name="Burquez A."/>
            <person name="Wojciechowski M.F."/>
        </authorList>
    </citation>
    <scope>NUCLEOTIDE SEQUENCE</scope>
    <source>
        <strain evidence="1">SGP5-SGP5p</strain>
        <tissue evidence="1">Aerial part</tissue>
    </source>
</reference>